<gene>
    <name evidence="2" type="ORF">WMSIL1_LOCUS10489</name>
</gene>
<proteinExistence type="predicted"/>
<sequence>MNLWKPDKDPEDYVKNVGEFHYEPTVGEVFATWYIWNRDVFENRMAGLSDETRITKLSQKLNKSDHNLYLAYLPPLSPKDLTFEETIQKRYKCHNSVTHEGEGIHKYTGIANRMSNAFSYGSLKEDEFRCLAFIQDLRPAMSTCYVGIRVKLLSALDKNPDAMLHNLVAEYNNFRSLIVDSNMIESNENVFNSPNYKPGCRFNWGYHLHRDRAFFKHQWQDCNSYGHKEGSCQRSQRRPHPSYRTPYALMAHFLSYRLTLG</sequence>
<keyword evidence="3" id="KW-1185">Reference proteome</keyword>
<organism evidence="2 3">
    <name type="scientific">Hymenolepis diminuta</name>
    <name type="common">Rat tapeworm</name>
    <dbReference type="NCBI Taxonomy" id="6216"/>
    <lineage>
        <taxon>Eukaryota</taxon>
        <taxon>Metazoa</taxon>
        <taxon>Spiralia</taxon>
        <taxon>Lophotrochozoa</taxon>
        <taxon>Platyhelminthes</taxon>
        <taxon>Cestoda</taxon>
        <taxon>Eucestoda</taxon>
        <taxon>Cyclophyllidea</taxon>
        <taxon>Hymenolepididae</taxon>
        <taxon>Hymenolepis</taxon>
    </lineage>
</organism>
<protein>
    <recommendedName>
        <fullName evidence="1">DUF7083 domain-containing protein</fullName>
    </recommendedName>
</protein>
<evidence type="ECO:0000259" key="1">
    <source>
        <dbReference type="Pfam" id="PF23309"/>
    </source>
</evidence>
<dbReference type="EMBL" id="CABIJS010000444">
    <property type="protein sequence ID" value="VUZ51565.1"/>
    <property type="molecule type" value="Genomic_DNA"/>
</dbReference>
<evidence type="ECO:0000313" key="3">
    <source>
        <dbReference type="Proteomes" id="UP000321570"/>
    </source>
</evidence>
<dbReference type="InterPro" id="IPR055510">
    <property type="entry name" value="DUF7083"/>
</dbReference>
<evidence type="ECO:0000313" key="2">
    <source>
        <dbReference type="EMBL" id="VUZ51565.1"/>
    </source>
</evidence>
<reference evidence="2 3" key="1">
    <citation type="submission" date="2019-07" db="EMBL/GenBank/DDBJ databases">
        <authorList>
            <person name="Jastrzebski P J."/>
            <person name="Paukszto L."/>
            <person name="Jastrzebski P J."/>
        </authorList>
    </citation>
    <scope>NUCLEOTIDE SEQUENCE [LARGE SCALE GENOMIC DNA]</scope>
    <source>
        <strain evidence="2 3">WMS-il1</strain>
    </source>
</reference>
<accession>A0A564YWE4</accession>
<feature type="domain" description="DUF7083" evidence="1">
    <location>
        <begin position="14"/>
        <end position="89"/>
    </location>
</feature>
<dbReference type="Proteomes" id="UP000321570">
    <property type="component" value="Unassembled WGS sequence"/>
</dbReference>
<name>A0A564YWE4_HYMDI</name>
<dbReference type="AlphaFoldDB" id="A0A564YWE4"/>
<dbReference type="Pfam" id="PF23309">
    <property type="entry name" value="DUF7083"/>
    <property type="match status" value="1"/>
</dbReference>